<dbReference type="Pfam" id="PF24531">
    <property type="entry name" value="ANC1_spectrin"/>
    <property type="match status" value="3"/>
</dbReference>
<evidence type="ECO:0000259" key="4">
    <source>
        <dbReference type="Pfam" id="PF24615"/>
    </source>
</evidence>
<feature type="domain" description="Nuclear anchorage protein 1 spectrin repeat" evidence="2">
    <location>
        <begin position="1028"/>
        <end position="1123"/>
    </location>
</feature>
<feature type="coiled-coil region" evidence="1">
    <location>
        <begin position="1824"/>
        <end position="1879"/>
    </location>
</feature>
<name>F1KPU1_ASCSU</name>
<dbReference type="InterPro" id="IPR057133">
    <property type="entry name" value="Spectrin_Anc-1_2"/>
</dbReference>
<feature type="domain" description="Nuclear anchorage protein 1 spectrin-like repeat" evidence="3">
    <location>
        <begin position="1485"/>
        <end position="1597"/>
    </location>
</feature>
<feature type="domain" description="Nuclear anchorage protein 1 spectrin repeat" evidence="4">
    <location>
        <begin position="1304"/>
        <end position="1405"/>
    </location>
</feature>
<feature type="coiled-coil region" evidence="1">
    <location>
        <begin position="2075"/>
        <end position="2117"/>
    </location>
</feature>
<dbReference type="InterPro" id="IPR057132">
    <property type="entry name" value="ANC1_spectrin_dom"/>
</dbReference>
<evidence type="ECO:0000313" key="5">
    <source>
        <dbReference type="EMBL" id="ADY39895.1"/>
    </source>
</evidence>
<feature type="coiled-coil region" evidence="1">
    <location>
        <begin position="654"/>
        <end position="842"/>
    </location>
</feature>
<evidence type="ECO:0000259" key="2">
    <source>
        <dbReference type="Pfam" id="PF24531"/>
    </source>
</evidence>
<feature type="non-terminal residue" evidence="5">
    <location>
        <position position="2130"/>
    </location>
</feature>
<evidence type="ECO:0000256" key="1">
    <source>
        <dbReference type="SAM" id="Coils"/>
    </source>
</evidence>
<feature type="coiled-coil region" evidence="1">
    <location>
        <begin position="1528"/>
        <end position="1558"/>
    </location>
</feature>
<feature type="coiled-coil region" evidence="1">
    <location>
        <begin position="400"/>
        <end position="451"/>
    </location>
</feature>
<protein>
    <submittedName>
        <fullName evidence="5">Nuclear anchorage protein 1</fullName>
    </submittedName>
</protein>
<sequence>MFATTADAFVLPLEHAKQVLNNAPAEDAQFIHLNALVSEAKDAHSALLHRADIWRQFVAERDSATDQLEVMRAPLDEIESKALRPLEEVMHDFNIPKGANDELDKLKTTMIRLQNLSEQLDPLESAYSDVRFFDVDVEQTQQQYEDLMSLMDNELHDENILRESAEQLQRELDRLKEELAAALTNEQLQEVLNHEMPALQAQLGLLESKHSDAKRSRAHVDRASVPPIDALACELEDIGQLTRKKLSDVAEAEKQEKIVMIKLELERLRSMPLDEGQLISIEEHLQQLPTEDEQTKELVMQLQKIRADKEMREAFERSLQQTLASISQRLNELDATAKPLIESTTMSKDKKKISKKQQQHMAVIEAEVDALNAVLSQIEHTILPQLDELSQHSQQSAVQLPSLQAEHQRAQKIIDECKEAIDDKIREKETVEHVQKEIAELDDMLQKGEEVLLTEEELKRSDDSTLLAANVKITEEIEQSLLATLEQINASDLERLSEEQQADVEKKRERTHWMLDRIRALREALTLLLDSLRAWNADKDVLKSATVALADQARELVDSYANNAQPYTTACNDIKKANDLLNRINEDQQKLSDVNQRLKTTLPECKAALDDANKMVADLASASSDVRELLTPLTDDVNKQKELLDEQDTISAKLNELSDRAVELLASAEDSKRAEIDEIRHQLDGVKQQLNDLQRKQEMPIRLVFHPEALKVDSLLNQLENVERVLSEKQEHLAAQLVLVALTSTIARETAQLRDVDESAQKVEDDAHADINELQKAIDVLKNARAHLEALKDAYDQIEQSPDTDTLRTQTLDEQTTLSENYEAVERALEDRLENLKHFNEDAAKFEMGLSQLDDIIREQGTPSAEMELSSIDSIIQRCNDLRPTLDQLAESVQSLYPLIEPASRVDAFRDRRSGMDDILKALRGDVVRMKDERNAENSLADAVQNVRQALTDAERGLEMIQLSTASIEIFKQGPLRTVTEEYAYLDEIVTQFDTPKIKQLYADKDMLKERLDNLNGRTDEMFHDAKEQEELVSILKMKLDDIKEQSDALSEKYANAQQLATAAEDVNRLQVLLEQMPLSIETESISELQSHEEINKQIDSLKSSIKGLLMPLEKDVLKEQELVCDLNDTLTDLTFIENATASVDTTVEPTEQLENVAQLGENLRQLKSKVEKVEEKLRAPEGLVVHAPLGDNLSARLELLQESLERKKQEISDGAKLRALAPEVALITECVQSRLNEIEELPLRSLEEQNATLQELEVKKQQLQTLIDSIPASVDGDELRERSLHQLGQLNDLLKRLASVVGDKLAALAAFNVIKDEVQAQLSSLDAHQVRLDADSVQALNDRIGELKEKLVSADKLTAKVEGVNDNELDDDKRSEKQAILQTIEEVKRRFQEEMEGAQEQLARIVAKERMLADCEQVTHELTVLIEEASKLLNDAEAIPNMYTNTAGSFATPLEHAHKLLEGVPQDEPQFSQFINLVHEAEHLQSQLTQRADIWREFVIERDMSTDQLEGIRKPLDDVETKSLRSLDEVRLDLDVLKNAKEELSKLRTTMIKLQSLSEQLDPLESAYADVRFFDVDVEQTQQQFEDLMSLMDSELHDENILIESAQQLQHELQRLESELIDDLSKEHLDEIINHEVPPLEGQLALLQLKDDEARGTRVHVDRNAQPAINSLRIQLDKIVNVSKEKLAETEKQERIVLIQLQLENLRSEHVDEEQLIKVQAQLQQLPLEDETTKALSAQLQEILAKKEEHEAIERALSEKLTGISQRLDVLDVDLKSSAEEPDRDQQIIFLRSIIDEFEQQILPHIDKISRDSQQEAIPLPELESEHQRAQMLQSNYKDALNNKVQEKKNVEQILEQIVELDKKLLKAEEVLANEEELRHSDNSELLAGKVKAAEELEHLLTTTLEQLNAFNLDVLSEEQRRDAEKKHERTSWMLDRLRALCETLASLLNSLHAWDNDKEILKSVTATLIDEAQALTGSYTNNAQPYTAACNDVRKANDLLNRIKEIQQQVVNATNRLKATLPERNSALDEANKVATELETAHNVVDELLTPLTDDVNKQKELLDEQDTISAKLNELSDRAVELLASAEDSKRAEIDEIRHQLDGVKQQLNDLQRKQEMPIRLVFHPQA</sequence>
<feature type="coiled-coil region" evidence="1">
    <location>
        <begin position="1382"/>
        <end position="1409"/>
    </location>
</feature>
<feature type="domain" description="Nuclear anchorage protein 1 spectrin repeat" evidence="2">
    <location>
        <begin position="1961"/>
        <end position="2064"/>
    </location>
</feature>
<feature type="coiled-coil region" evidence="1">
    <location>
        <begin position="998"/>
        <end position="1060"/>
    </location>
</feature>
<keyword evidence="1" id="KW-0175">Coiled coil</keyword>
<reference evidence="5" key="1">
    <citation type="journal article" date="2011" name="Genome Res.">
        <title>Deep small RNA sequencing from the nematode Ascaris reveals conservation, functional diversification, and novel developmental profiles.</title>
        <authorList>
            <person name="Wang J."/>
            <person name="Czech B."/>
            <person name="Crunk A."/>
            <person name="Wallace A."/>
            <person name="Mitreva M."/>
            <person name="Hannon G.J."/>
            <person name="Davis R.E."/>
        </authorList>
    </citation>
    <scope>NUCLEOTIDE SEQUENCE</scope>
</reference>
<feature type="coiled-coil region" evidence="1">
    <location>
        <begin position="1600"/>
        <end position="1627"/>
    </location>
</feature>
<proteinExistence type="evidence at transcript level"/>
<dbReference type="Gene3D" id="1.20.58.60">
    <property type="match status" value="1"/>
</dbReference>
<dbReference type="EMBL" id="JI163935">
    <property type="protein sequence ID" value="ADY39895.1"/>
    <property type="molecule type" value="mRNA"/>
</dbReference>
<organism evidence="5">
    <name type="scientific">Ascaris suum</name>
    <name type="common">Pig roundworm</name>
    <name type="synonym">Ascaris lumbricoides</name>
    <dbReference type="NCBI Taxonomy" id="6253"/>
    <lineage>
        <taxon>Eukaryota</taxon>
        <taxon>Metazoa</taxon>
        <taxon>Ecdysozoa</taxon>
        <taxon>Nematoda</taxon>
        <taxon>Chromadorea</taxon>
        <taxon>Rhabditida</taxon>
        <taxon>Spirurina</taxon>
        <taxon>Ascaridomorpha</taxon>
        <taxon>Ascaridoidea</taxon>
        <taxon>Ascarididae</taxon>
        <taxon>Ascaris</taxon>
    </lineage>
</organism>
<accession>F1KPU1</accession>
<dbReference type="Pfam" id="PF24615">
    <property type="entry name" value="Spectrin_Anc-1_2"/>
    <property type="match status" value="1"/>
</dbReference>
<feature type="coiled-coil region" evidence="1">
    <location>
        <begin position="1157"/>
        <end position="1211"/>
    </location>
</feature>
<dbReference type="InterPro" id="IPR057134">
    <property type="entry name" value="Spectrin_Anc-1_3"/>
</dbReference>
<feature type="domain" description="Nuclear anchorage protein 1 spectrin-like repeat" evidence="3">
    <location>
        <begin position="43"/>
        <end position="155"/>
    </location>
</feature>
<evidence type="ECO:0000259" key="3">
    <source>
        <dbReference type="Pfam" id="PF24611"/>
    </source>
</evidence>
<feature type="coiled-coil region" evidence="1">
    <location>
        <begin position="137"/>
        <end position="185"/>
    </location>
</feature>
<dbReference type="Pfam" id="PF24611">
    <property type="entry name" value="Spectrin_Anc-1"/>
    <property type="match status" value="2"/>
</dbReference>
<feature type="domain" description="Nuclear anchorage protein 1 spectrin repeat" evidence="2">
    <location>
        <begin position="539"/>
        <end position="643"/>
    </location>
</feature>